<keyword evidence="5 8" id="KW-0238">DNA-binding</keyword>
<evidence type="ECO:0000313" key="12">
    <source>
        <dbReference type="EMBL" id="CAB4137221.1"/>
    </source>
</evidence>
<evidence type="ECO:0000259" key="10">
    <source>
        <dbReference type="PROSITE" id="PS51898"/>
    </source>
</evidence>
<keyword evidence="6" id="KW-0233">DNA recombination</keyword>
<dbReference type="PROSITE" id="PS51898">
    <property type="entry name" value="TYR_RECOMBINASE"/>
    <property type="match status" value="1"/>
</dbReference>
<dbReference type="GO" id="GO:0016740">
    <property type="term" value="F:transferase activity"/>
    <property type="evidence" value="ECO:0007669"/>
    <property type="project" value="UniProtKB-KW"/>
</dbReference>
<dbReference type="InterPro" id="IPR011010">
    <property type="entry name" value="DNA_brk_join_enz"/>
</dbReference>
<feature type="compositionally biased region" description="Polar residues" evidence="9">
    <location>
        <begin position="356"/>
        <end position="366"/>
    </location>
</feature>
<evidence type="ECO:0000256" key="7">
    <source>
        <dbReference type="ARBA" id="ARBA00023195"/>
    </source>
</evidence>
<feature type="domain" description="Core-binding (CB)" evidence="11">
    <location>
        <begin position="71"/>
        <end position="152"/>
    </location>
</feature>
<evidence type="ECO:0000256" key="2">
    <source>
        <dbReference type="ARBA" id="ARBA00016082"/>
    </source>
</evidence>
<evidence type="ECO:0000259" key="11">
    <source>
        <dbReference type="PROSITE" id="PS51900"/>
    </source>
</evidence>
<keyword evidence="4" id="KW-0378">Hydrolase</keyword>
<reference evidence="12" key="1">
    <citation type="submission" date="2020-04" db="EMBL/GenBank/DDBJ databases">
        <authorList>
            <person name="Chiriac C."/>
            <person name="Salcher M."/>
            <person name="Ghai R."/>
            <person name="Kavagutti S V."/>
        </authorList>
    </citation>
    <scope>NUCLEOTIDE SEQUENCE</scope>
</reference>
<feature type="domain" description="Tyr recombinase" evidence="10">
    <location>
        <begin position="173"/>
        <end position="355"/>
    </location>
</feature>
<dbReference type="Gene3D" id="1.10.150.130">
    <property type="match status" value="1"/>
</dbReference>
<proteinExistence type="inferred from homology"/>
<keyword evidence="7" id="KW-0229">DNA integration</keyword>
<dbReference type="CDD" id="cd00796">
    <property type="entry name" value="INT_Rci_Hp1_C"/>
    <property type="match status" value="1"/>
</dbReference>
<organism evidence="12">
    <name type="scientific">uncultured Caudovirales phage</name>
    <dbReference type="NCBI Taxonomy" id="2100421"/>
    <lineage>
        <taxon>Viruses</taxon>
        <taxon>Duplodnaviria</taxon>
        <taxon>Heunggongvirae</taxon>
        <taxon>Uroviricota</taxon>
        <taxon>Caudoviricetes</taxon>
        <taxon>Peduoviridae</taxon>
        <taxon>Maltschvirus</taxon>
        <taxon>Maltschvirus maltsch</taxon>
    </lineage>
</organism>
<accession>A0A6J5LSV7</accession>
<evidence type="ECO:0000256" key="8">
    <source>
        <dbReference type="PROSITE-ProRule" id="PRU01248"/>
    </source>
</evidence>
<dbReference type="GO" id="GO:0003677">
    <property type="term" value="F:DNA binding"/>
    <property type="evidence" value="ECO:0007669"/>
    <property type="project" value="UniProtKB-UniRule"/>
</dbReference>
<dbReference type="InterPro" id="IPR013762">
    <property type="entry name" value="Integrase-like_cat_sf"/>
</dbReference>
<dbReference type="PANTHER" id="PTHR30349">
    <property type="entry name" value="PHAGE INTEGRASE-RELATED"/>
    <property type="match status" value="1"/>
</dbReference>
<name>A0A6J5LSV7_9CAUD</name>
<dbReference type="PROSITE" id="PS51900">
    <property type="entry name" value="CB"/>
    <property type="match status" value="1"/>
</dbReference>
<dbReference type="Pfam" id="PF00589">
    <property type="entry name" value="Phage_integrase"/>
    <property type="match status" value="1"/>
</dbReference>
<evidence type="ECO:0000256" key="1">
    <source>
        <dbReference type="ARBA" id="ARBA00008857"/>
    </source>
</evidence>
<evidence type="ECO:0000256" key="3">
    <source>
        <dbReference type="ARBA" id="ARBA00022679"/>
    </source>
</evidence>
<evidence type="ECO:0000256" key="4">
    <source>
        <dbReference type="ARBA" id="ARBA00022801"/>
    </source>
</evidence>
<dbReference type="EMBL" id="LR796336">
    <property type="protein sequence ID" value="CAB4137221.1"/>
    <property type="molecule type" value="Genomic_DNA"/>
</dbReference>
<keyword evidence="7" id="KW-1179">Viral genome integration</keyword>
<keyword evidence="3" id="KW-0808">Transferase</keyword>
<evidence type="ECO:0000256" key="9">
    <source>
        <dbReference type="SAM" id="MobiDB-lite"/>
    </source>
</evidence>
<feature type="region of interest" description="Disordered" evidence="9">
    <location>
        <begin position="351"/>
        <end position="376"/>
    </location>
</feature>
<gene>
    <name evidence="12" type="ORF">UFOVP319_16</name>
</gene>
<dbReference type="GO" id="GO:0006310">
    <property type="term" value="P:DNA recombination"/>
    <property type="evidence" value="ECO:0007669"/>
    <property type="project" value="UniProtKB-KW"/>
</dbReference>
<dbReference type="InterPro" id="IPR050090">
    <property type="entry name" value="Tyrosine_recombinase_XerCD"/>
</dbReference>
<dbReference type="InterPro" id="IPR002104">
    <property type="entry name" value="Integrase_catalytic"/>
</dbReference>
<comment type="similarity">
    <text evidence="1">Belongs to the 'phage' integrase family.</text>
</comment>
<keyword evidence="7" id="KW-1160">Virus entry into host cell</keyword>
<dbReference type="GO" id="GO:0075713">
    <property type="term" value="P:establishment of integrated proviral latency"/>
    <property type="evidence" value="ECO:0007669"/>
    <property type="project" value="UniProtKB-KW"/>
</dbReference>
<dbReference type="InterPro" id="IPR044068">
    <property type="entry name" value="CB"/>
</dbReference>
<evidence type="ECO:0000256" key="5">
    <source>
        <dbReference type="ARBA" id="ARBA00023125"/>
    </source>
</evidence>
<evidence type="ECO:0000256" key="6">
    <source>
        <dbReference type="ARBA" id="ARBA00023172"/>
    </source>
</evidence>
<protein>
    <recommendedName>
        <fullName evidence="2">Integrase</fullName>
    </recommendedName>
</protein>
<dbReference type="Gene3D" id="1.10.443.10">
    <property type="entry name" value="Intergrase catalytic core"/>
    <property type="match status" value="1"/>
</dbReference>
<dbReference type="InterPro" id="IPR010998">
    <property type="entry name" value="Integrase_recombinase_N"/>
</dbReference>
<sequence>MDIRPDKARTMDKKQRTERNLYQRGGIWYARTTVNGRELRRSLQTADRAEAKRRLKAWLSENTVYHGTVRKQFDDVMAEYLASIEGSHKAATVARYETSARMLTAHFAGRWWDQVTTAEAHAYIAERKAQQVSIATIRRDMTTLSQASEYAMERGWGGINVVRQVGKRPLRYRTPTFKRPDDVSVERLISGAYGNIKHLARFLLATGMRMMEGASLTRAQVDFRRAIATLPVTKNGTVRTVDLSDEAMAILRAMPKVEGSDLFFPSISRINGKPHVYRQPSTNWNEQAKALIAKHPKERLAYFNIHALRHLYAIRVLEKGESLYWLQKQLGHGSIKQTEAYLAFLSPTEQEGAKQGSAQSTAQPQRFSLADGDENG</sequence>
<dbReference type="SUPFAM" id="SSF56349">
    <property type="entry name" value="DNA breaking-rejoining enzymes"/>
    <property type="match status" value="1"/>
</dbReference>
<dbReference type="GO" id="GO:0044826">
    <property type="term" value="P:viral genome integration into host DNA"/>
    <property type="evidence" value="ECO:0007669"/>
    <property type="project" value="UniProtKB-KW"/>
</dbReference>
<dbReference type="PANTHER" id="PTHR30349:SF94">
    <property type="entry name" value="INTEGRASE_RECOMBINASE HI_1414-RELATED"/>
    <property type="match status" value="1"/>
</dbReference>
<dbReference type="GO" id="GO:0016787">
    <property type="term" value="F:hydrolase activity"/>
    <property type="evidence" value="ECO:0007669"/>
    <property type="project" value="UniProtKB-KW"/>
</dbReference>
<dbReference type="GO" id="GO:0015074">
    <property type="term" value="P:DNA integration"/>
    <property type="evidence" value="ECO:0007669"/>
    <property type="project" value="InterPro"/>
</dbReference>